<name>A0A9P5SCA8_9FUNG</name>
<protein>
    <recommendedName>
        <fullName evidence="1">Arrestin-like N-terminal domain-containing protein</fullName>
    </recommendedName>
</protein>
<dbReference type="Proteomes" id="UP000696485">
    <property type="component" value="Unassembled WGS sequence"/>
</dbReference>
<sequence>MAPSKEKTLTIQINSMGTGPNGVPLLFGAPNQPAVISGNVLFENNYEAKGDDITIEYSAIAAVHWTGQLTATESQPPQPRHTIIAPKKCTNEKAFRMALDHSKPGKITAGKYSAAVNVAINPNFPSSSIGTYGWMTYKVVATLHRKFPSTNVVRKSIIWVLNTCLPTPEPGLPVSTSRFNGTFDKVIPYVCVIPSEVLYLAQKVP</sequence>
<proteinExistence type="predicted"/>
<evidence type="ECO:0000313" key="2">
    <source>
        <dbReference type="EMBL" id="KAF9322936.1"/>
    </source>
</evidence>
<organism evidence="2 3">
    <name type="scientific">Podila minutissima</name>
    <dbReference type="NCBI Taxonomy" id="64525"/>
    <lineage>
        <taxon>Eukaryota</taxon>
        <taxon>Fungi</taxon>
        <taxon>Fungi incertae sedis</taxon>
        <taxon>Mucoromycota</taxon>
        <taxon>Mortierellomycotina</taxon>
        <taxon>Mortierellomycetes</taxon>
        <taxon>Mortierellales</taxon>
        <taxon>Mortierellaceae</taxon>
        <taxon>Podila</taxon>
    </lineage>
</organism>
<dbReference type="InterPro" id="IPR011021">
    <property type="entry name" value="Arrestin-like_N"/>
</dbReference>
<dbReference type="Pfam" id="PF00339">
    <property type="entry name" value="Arrestin_N"/>
    <property type="match status" value="1"/>
</dbReference>
<dbReference type="Gene3D" id="2.60.40.640">
    <property type="match status" value="1"/>
</dbReference>
<comment type="caution">
    <text evidence="2">The sequence shown here is derived from an EMBL/GenBank/DDBJ whole genome shotgun (WGS) entry which is preliminary data.</text>
</comment>
<feature type="non-terminal residue" evidence="2">
    <location>
        <position position="1"/>
    </location>
</feature>
<dbReference type="AlphaFoldDB" id="A0A9P5SCA8"/>
<keyword evidence="3" id="KW-1185">Reference proteome</keyword>
<gene>
    <name evidence="2" type="ORF">BG006_001938</name>
</gene>
<accession>A0A9P5SCA8</accession>
<reference evidence="2" key="1">
    <citation type="journal article" date="2020" name="Fungal Divers.">
        <title>Resolving the Mortierellaceae phylogeny through synthesis of multi-gene phylogenetics and phylogenomics.</title>
        <authorList>
            <person name="Vandepol N."/>
            <person name="Liber J."/>
            <person name="Desiro A."/>
            <person name="Na H."/>
            <person name="Kennedy M."/>
            <person name="Barry K."/>
            <person name="Grigoriev I.V."/>
            <person name="Miller A.N."/>
            <person name="O'Donnell K."/>
            <person name="Stajich J.E."/>
            <person name="Bonito G."/>
        </authorList>
    </citation>
    <scope>NUCLEOTIDE SEQUENCE</scope>
    <source>
        <strain evidence="2">NVP1</strain>
    </source>
</reference>
<dbReference type="EMBL" id="JAAAUY010001411">
    <property type="protein sequence ID" value="KAF9322936.1"/>
    <property type="molecule type" value="Genomic_DNA"/>
</dbReference>
<evidence type="ECO:0000313" key="3">
    <source>
        <dbReference type="Proteomes" id="UP000696485"/>
    </source>
</evidence>
<feature type="domain" description="Arrestin-like N-terminal" evidence="1">
    <location>
        <begin position="35"/>
        <end position="154"/>
    </location>
</feature>
<dbReference type="InterPro" id="IPR014752">
    <property type="entry name" value="Arrestin-like_C"/>
</dbReference>
<evidence type="ECO:0000259" key="1">
    <source>
        <dbReference type="Pfam" id="PF00339"/>
    </source>
</evidence>